<reference evidence="1" key="1">
    <citation type="submission" date="2022-10" db="EMBL/GenBank/DDBJ databases">
        <title>Rhodococcus sp.75.</title>
        <authorList>
            <person name="Sun M."/>
        </authorList>
    </citation>
    <scope>NUCLEOTIDE SEQUENCE</scope>
    <source>
        <strain evidence="1">75</strain>
    </source>
</reference>
<protein>
    <submittedName>
        <fullName evidence="1">DUF5403 family protein</fullName>
    </submittedName>
</protein>
<gene>
    <name evidence="1" type="ORF">RHODO2019_10885</name>
</gene>
<evidence type="ECO:0000313" key="1">
    <source>
        <dbReference type="EMBL" id="UZJ26627.1"/>
    </source>
</evidence>
<keyword evidence="2" id="KW-1185">Reference proteome</keyword>
<accession>A0ABY6P4P5</accession>
<organism evidence="1 2">
    <name type="scientific">Rhodococcus antarcticus</name>
    <dbReference type="NCBI Taxonomy" id="2987751"/>
    <lineage>
        <taxon>Bacteria</taxon>
        <taxon>Bacillati</taxon>
        <taxon>Actinomycetota</taxon>
        <taxon>Actinomycetes</taxon>
        <taxon>Mycobacteriales</taxon>
        <taxon>Nocardiaceae</taxon>
        <taxon>Rhodococcus</taxon>
    </lineage>
</organism>
<dbReference type="EMBL" id="CP110615">
    <property type="protein sequence ID" value="UZJ26627.1"/>
    <property type="molecule type" value="Genomic_DNA"/>
</dbReference>
<name>A0ABY6P4P5_9NOCA</name>
<dbReference type="Pfam" id="PF17395">
    <property type="entry name" value="DUF5403"/>
    <property type="match status" value="1"/>
</dbReference>
<dbReference type="Proteomes" id="UP001164965">
    <property type="component" value="Chromosome"/>
</dbReference>
<evidence type="ECO:0000313" key="2">
    <source>
        <dbReference type="Proteomes" id="UP001164965"/>
    </source>
</evidence>
<proteinExistence type="predicted"/>
<sequence length="107" mass="11806">MAQVFKSVNGRKLTKLIALHETVQKRLDTIALEKGVQAQAKLDAHKVTGAARIDVEQGRVDRYVVLNDERGLSAALSIEYGRDADSEGRGAMRGLYILHDTFGLRGR</sequence>
<dbReference type="InterPro" id="IPR039452">
    <property type="entry name" value="DUF5403"/>
</dbReference>
<dbReference type="RefSeq" id="WP_265384731.1">
    <property type="nucleotide sequence ID" value="NZ_CP110615.1"/>
</dbReference>